<evidence type="ECO:0000256" key="4">
    <source>
        <dbReference type="ARBA" id="ARBA00010858"/>
    </source>
</evidence>
<dbReference type="PANTHER" id="PTHR33203:SF44">
    <property type="entry name" value="OLEOSIN 20.3 KDA"/>
    <property type="match status" value="1"/>
</dbReference>
<dbReference type="AlphaFoldDB" id="A0AAF0WPJ3"/>
<dbReference type="InterPro" id="IPR000136">
    <property type="entry name" value="Oleosin"/>
</dbReference>
<dbReference type="GO" id="GO:0019915">
    <property type="term" value="P:lipid storage"/>
    <property type="evidence" value="ECO:0007669"/>
    <property type="project" value="TreeGrafter"/>
</dbReference>
<reference evidence="10" key="2">
    <citation type="submission" date="2022-03" db="EMBL/GenBank/DDBJ databases">
        <title>Draft title - Genomic analysis of global carrot germplasm unveils the trajectory of domestication and the origin of high carotenoid orange carrot.</title>
        <authorList>
            <person name="Iorizzo M."/>
            <person name="Ellison S."/>
            <person name="Senalik D."/>
            <person name="Macko-Podgorni A."/>
            <person name="Grzebelus D."/>
            <person name="Bostan H."/>
            <person name="Rolling W."/>
            <person name="Curaba J."/>
            <person name="Simon P."/>
        </authorList>
    </citation>
    <scope>NUCLEOTIDE SEQUENCE</scope>
    <source>
        <tissue evidence="10">Leaf</tissue>
    </source>
</reference>
<comment type="similarity">
    <text evidence="4">Belongs to the oleosin family.</text>
</comment>
<dbReference type="GO" id="GO:0010344">
    <property type="term" value="P:seed oilbody biogenesis"/>
    <property type="evidence" value="ECO:0007669"/>
    <property type="project" value="TreeGrafter"/>
</dbReference>
<evidence type="ECO:0000313" key="11">
    <source>
        <dbReference type="Proteomes" id="UP000077755"/>
    </source>
</evidence>
<sequence length="111" mass="11382">MADSPTISQVLPIITLLQLGGTLLGLASITFISSVTGLIVATPFFIIFSPVIVPAALAIGLAVTGVVASQAFGISGLSSLSRLLSLFMQTIQKKAPDGGKETQTRVQKGVL</sequence>
<keyword evidence="5" id="KW-0551">Lipid droplet</keyword>
<evidence type="ECO:0000256" key="3">
    <source>
        <dbReference type="ARBA" id="ARBA00004502"/>
    </source>
</evidence>
<dbReference type="GO" id="GO:0050826">
    <property type="term" value="P:response to freezing"/>
    <property type="evidence" value="ECO:0007669"/>
    <property type="project" value="TreeGrafter"/>
</dbReference>
<dbReference type="GO" id="GO:0016020">
    <property type="term" value="C:membrane"/>
    <property type="evidence" value="ECO:0007669"/>
    <property type="project" value="UniProtKB-SubCell"/>
</dbReference>
<keyword evidence="6 9" id="KW-0812">Transmembrane</keyword>
<keyword evidence="8 9" id="KW-0472">Membrane</keyword>
<evidence type="ECO:0008006" key="12">
    <source>
        <dbReference type="Google" id="ProtNLM"/>
    </source>
</evidence>
<comment type="subcellular location">
    <subcellularLocation>
        <location evidence="3">Lipid droplet</location>
    </subcellularLocation>
    <subcellularLocation>
        <location evidence="2">Membrane</location>
        <topology evidence="2">Multi-pass membrane protein</topology>
    </subcellularLocation>
</comment>
<evidence type="ECO:0000256" key="8">
    <source>
        <dbReference type="ARBA" id="ARBA00023136"/>
    </source>
</evidence>
<dbReference type="EMBL" id="CP093345">
    <property type="protein sequence ID" value="WOG93432.1"/>
    <property type="molecule type" value="Genomic_DNA"/>
</dbReference>
<evidence type="ECO:0000256" key="9">
    <source>
        <dbReference type="SAM" id="Phobius"/>
    </source>
</evidence>
<evidence type="ECO:0000256" key="5">
    <source>
        <dbReference type="ARBA" id="ARBA00022677"/>
    </source>
</evidence>
<dbReference type="GO" id="GO:0012511">
    <property type="term" value="C:monolayer-surrounded lipid storage body"/>
    <property type="evidence" value="ECO:0007669"/>
    <property type="project" value="InterPro"/>
</dbReference>
<gene>
    <name evidence="10" type="ORF">DCAR_0312716</name>
</gene>
<comment type="function">
    <text evidence="1">May have a structural role to stabilize the lipid body during desiccation of the seed by preventing coalescence of the oil. Probably interacts with both lipid and phospholipid moieties of lipid bodies. May also provide recognition signals for specific lipase anchorage in lipolysis during seedling growth.</text>
</comment>
<evidence type="ECO:0000313" key="10">
    <source>
        <dbReference type="EMBL" id="WOG93432.1"/>
    </source>
</evidence>
<keyword evidence="7 9" id="KW-1133">Transmembrane helix</keyword>
<accession>A0AAF0WPJ3</accession>
<evidence type="ECO:0000256" key="6">
    <source>
        <dbReference type="ARBA" id="ARBA00022692"/>
    </source>
</evidence>
<keyword evidence="11" id="KW-1185">Reference proteome</keyword>
<dbReference type="Pfam" id="PF01277">
    <property type="entry name" value="Oleosin"/>
    <property type="match status" value="1"/>
</dbReference>
<evidence type="ECO:0000256" key="7">
    <source>
        <dbReference type="ARBA" id="ARBA00022989"/>
    </source>
</evidence>
<dbReference type="Proteomes" id="UP000077755">
    <property type="component" value="Chromosome 3"/>
</dbReference>
<evidence type="ECO:0000256" key="2">
    <source>
        <dbReference type="ARBA" id="ARBA00004141"/>
    </source>
</evidence>
<organism evidence="10 11">
    <name type="scientific">Daucus carota subsp. sativus</name>
    <name type="common">Carrot</name>
    <dbReference type="NCBI Taxonomy" id="79200"/>
    <lineage>
        <taxon>Eukaryota</taxon>
        <taxon>Viridiplantae</taxon>
        <taxon>Streptophyta</taxon>
        <taxon>Embryophyta</taxon>
        <taxon>Tracheophyta</taxon>
        <taxon>Spermatophyta</taxon>
        <taxon>Magnoliopsida</taxon>
        <taxon>eudicotyledons</taxon>
        <taxon>Gunneridae</taxon>
        <taxon>Pentapetalae</taxon>
        <taxon>asterids</taxon>
        <taxon>campanulids</taxon>
        <taxon>Apiales</taxon>
        <taxon>Apiaceae</taxon>
        <taxon>Apioideae</taxon>
        <taxon>Scandiceae</taxon>
        <taxon>Daucinae</taxon>
        <taxon>Daucus</taxon>
        <taxon>Daucus sect. Daucus</taxon>
    </lineage>
</organism>
<name>A0AAF0WPJ3_DAUCS</name>
<proteinExistence type="inferred from homology"/>
<evidence type="ECO:0000256" key="1">
    <source>
        <dbReference type="ARBA" id="ARBA00002582"/>
    </source>
</evidence>
<protein>
    <recommendedName>
        <fullName evidence="12">Oleosin</fullName>
    </recommendedName>
</protein>
<reference evidence="10" key="1">
    <citation type="journal article" date="2016" name="Nat. Genet.">
        <title>A high-quality carrot genome assembly provides new insights into carotenoid accumulation and asterid genome evolution.</title>
        <authorList>
            <person name="Iorizzo M."/>
            <person name="Ellison S."/>
            <person name="Senalik D."/>
            <person name="Zeng P."/>
            <person name="Satapoomin P."/>
            <person name="Huang J."/>
            <person name="Bowman M."/>
            <person name="Iovene M."/>
            <person name="Sanseverino W."/>
            <person name="Cavagnaro P."/>
            <person name="Yildiz M."/>
            <person name="Macko-Podgorni A."/>
            <person name="Moranska E."/>
            <person name="Grzebelus E."/>
            <person name="Grzebelus D."/>
            <person name="Ashrafi H."/>
            <person name="Zheng Z."/>
            <person name="Cheng S."/>
            <person name="Spooner D."/>
            <person name="Van Deynze A."/>
            <person name="Simon P."/>
        </authorList>
    </citation>
    <scope>NUCLEOTIDE SEQUENCE</scope>
    <source>
        <tissue evidence="10">Leaf</tissue>
    </source>
</reference>
<feature type="transmembrane region" description="Helical" evidence="9">
    <location>
        <begin position="21"/>
        <end position="46"/>
    </location>
</feature>
<dbReference type="PANTHER" id="PTHR33203">
    <property type="entry name" value="OLEOSIN"/>
    <property type="match status" value="1"/>
</dbReference>